<feature type="compositionally biased region" description="Polar residues" evidence="3">
    <location>
        <begin position="68"/>
        <end position="77"/>
    </location>
</feature>
<dbReference type="OrthoDB" id="1668230at2759"/>
<evidence type="ECO:0000259" key="4">
    <source>
        <dbReference type="PROSITE" id="PS50011"/>
    </source>
</evidence>
<dbReference type="GO" id="GO:0005524">
    <property type="term" value="F:ATP binding"/>
    <property type="evidence" value="ECO:0007669"/>
    <property type="project" value="UniProtKB-KW"/>
</dbReference>
<dbReference type="PANTHER" id="PTHR27001:SF939">
    <property type="entry name" value="INTERLEUKIN 1 RECEPTOR ASSOCIATED KINASE 1"/>
    <property type="match status" value="1"/>
</dbReference>
<keyword evidence="2" id="KW-0067">ATP-binding</keyword>
<name>A0A9P8QUW6_9HYPO</name>
<dbReference type="SUPFAM" id="SSF56112">
    <property type="entry name" value="Protein kinase-like (PK-like)"/>
    <property type="match status" value="1"/>
</dbReference>
<accession>A0A9P8QUW6</accession>
<dbReference type="InterPro" id="IPR011009">
    <property type="entry name" value="Kinase-like_dom_sf"/>
</dbReference>
<sequence>MEYMPNGTLQQRIENHQDVSRPLQLQWARQAAVGLQLHHASDILHYDFDQRNFLLDASLNSKIVDFSSSSVNGSCPSIRSRPRYRAPNPEWRPGKPPSLSGDLFTLGSVFYLIFTGQLKEDEVERDLDAGGFPDLLEVLSSARVGSTKTINFVSGKIRCSVL</sequence>
<dbReference type="GO" id="GO:0005886">
    <property type="term" value="C:plasma membrane"/>
    <property type="evidence" value="ECO:0007669"/>
    <property type="project" value="TreeGrafter"/>
</dbReference>
<evidence type="ECO:0000313" key="5">
    <source>
        <dbReference type="EMBL" id="KAH6609092.1"/>
    </source>
</evidence>
<organism evidence="5 6">
    <name type="scientific">Trichoderma cornu-damae</name>
    <dbReference type="NCBI Taxonomy" id="654480"/>
    <lineage>
        <taxon>Eukaryota</taxon>
        <taxon>Fungi</taxon>
        <taxon>Dikarya</taxon>
        <taxon>Ascomycota</taxon>
        <taxon>Pezizomycotina</taxon>
        <taxon>Sordariomycetes</taxon>
        <taxon>Hypocreomycetidae</taxon>
        <taxon>Hypocreales</taxon>
        <taxon>Hypocreaceae</taxon>
        <taxon>Trichoderma</taxon>
    </lineage>
</organism>
<gene>
    <name evidence="5" type="ORF">Trco_002438</name>
</gene>
<keyword evidence="1" id="KW-0547">Nucleotide-binding</keyword>
<keyword evidence="6" id="KW-1185">Reference proteome</keyword>
<dbReference type="Gene3D" id="1.10.510.10">
    <property type="entry name" value="Transferase(Phosphotransferase) domain 1"/>
    <property type="match status" value="1"/>
</dbReference>
<dbReference type="GO" id="GO:0004672">
    <property type="term" value="F:protein kinase activity"/>
    <property type="evidence" value="ECO:0007669"/>
    <property type="project" value="InterPro"/>
</dbReference>
<evidence type="ECO:0000256" key="1">
    <source>
        <dbReference type="ARBA" id="ARBA00022741"/>
    </source>
</evidence>
<evidence type="ECO:0000256" key="2">
    <source>
        <dbReference type="ARBA" id="ARBA00022840"/>
    </source>
</evidence>
<protein>
    <recommendedName>
        <fullName evidence="4">Protein kinase domain-containing protein</fullName>
    </recommendedName>
</protein>
<dbReference type="PANTHER" id="PTHR27001">
    <property type="entry name" value="OS01G0253100 PROTEIN"/>
    <property type="match status" value="1"/>
</dbReference>
<proteinExistence type="predicted"/>
<dbReference type="Proteomes" id="UP000827724">
    <property type="component" value="Unassembled WGS sequence"/>
</dbReference>
<dbReference type="Pfam" id="PF00069">
    <property type="entry name" value="Pkinase"/>
    <property type="match status" value="1"/>
</dbReference>
<evidence type="ECO:0000256" key="3">
    <source>
        <dbReference type="SAM" id="MobiDB-lite"/>
    </source>
</evidence>
<comment type="caution">
    <text evidence="5">The sequence shown here is derived from an EMBL/GenBank/DDBJ whole genome shotgun (WGS) entry which is preliminary data.</text>
</comment>
<dbReference type="EMBL" id="JAIWOZ010000002">
    <property type="protein sequence ID" value="KAH6609092.1"/>
    <property type="molecule type" value="Genomic_DNA"/>
</dbReference>
<feature type="region of interest" description="Disordered" evidence="3">
    <location>
        <begin position="68"/>
        <end position="96"/>
    </location>
</feature>
<feature type="domain" description="Protein kinase" evidence="4">
    <location>
        <begin position="1"/>
        <end position="162"/>
    </location>
</feature>
<reference evidence="5" key="1">
    <citation type="submission" date="2021-08" db="EMBL/GenBank/DDBJ databases">
        <title>Chromosome-Level Trichoderma cornu-damae using Hi-C Data.</title>
        <authorList>
            <person name="Kim C.S."/>
        </authorList>
    </citation>
    <scope>NUCLEOTIDE SEQUENCE</scope>
    <source>
        <strain evidence="5">KA19-0412C</strain>
    </source>
</reference>
<dbReference type="PROSITE" id="PS50011">
    <property type="entry name" value="PROTEIN_KINASE_DOM"/>
    <property type="match status" value="1"/>
</dbReference>
<dbReference type="InterPro" id="IPR000719">
    <property type="entry name" value="Prot_kinase_dom"/>
</dbReference>
<evidence type="ECO:0000313" key="6">
    <source>
        <dbReference type="Proteomes" id="UP000827724"/>
    </source>
</evidence>
<dbReference type="AlphaFoldDB" id="A0A9P8QUW6"/>